<name>A0ABD3Q843_9STRA</name>
<dbReference type="Pfam" id="PF13646">
    <property type="entry name" value="HEAT_2"/>
    <property type="match status" value="1"/>
</dbReference>
<evidence type="ECO:0000259" key="3">
    <source>
        <dbReference type="Pfam" id="PF22956"/>
    </source>
</evidence>
<comment type="caution">
    <text evidence="4">The sequence shown here is derived from an EMBL/GenBank/DDBJ whole genome shotgun (WGS) entry which is preliminary data.</text>
</comment>
<feature type="repeat" description="HEAT" evidence="2">
    <location>
        <begin position="507"/>
        <end position="545"/>
    </location>
</feature>
<dbReference type="PANTHER" id="PTHR10648">
    <property type="entry name" value="SERINE/THREONINE-PROTEIN PHOSPHATASE PP2A 65 KDA REGULATORY SUBUNIT"/>
    <property type="match status" value="1"/>
</dbReference>
<evidence type="ECO:0000313" key="5">
    <source>
        <dbReference type="Proteomes" id="UP001516023"/>
    </source>
</evidence>
<protein>
    <recommendedName>
        <fullName evidence="3">Phosphatase 2A Regulatory Subunit A helical domain-containing protein</fullName>
    </recommendedName>
</protein>
<sequence length="697" mass="76339">MRCVNCPVRMNPSEMPSIAETGTIIGSPKATPDNYAPIIPPVPFEDPPPVVIDGEEALRQIEHLRSDDVSLRISAARKLTTISAALGPDRTREELLPFLSDGVDDEDEVLESIAASLGELIPFVGSTPKKNYGSSLLGPLELLLAVEENAVREKAAESAIKVANSLGDEEYRVQFVGMIGRLANKEWFTARIAGCGLIPVAFGRMGAELQSTHIQYFANLCRDEAPMVRRIASRNLGSLIYAVAESMGLSSIAENGPISTTLLDLLEVLAGGDQPDSVRLHTTENCVCFGNAMTLLRGKNASDQSIMDQNEEFITTRSTALVKRILPLIVATIDDRSWRVRWTAASKFASVVQAFSPFKGTMDALVPAYEKLLQDPEAEVRTSAALNLAEVAKTDSKVYPAGLITEDVMDCSEDDSGSQERRVSVAERLAQRVMALTEDDSENVRAALAMVATELAPLLGKDVTITHLLPPMLLLLRDSTSEVRLNIISSLSLLTDVIGDELLSQSLFPAILELAEDGKWRIRMAVIERMPLLAKQLGKDFFNDKLLELCVGWLGDDISSIREAAAKNLKELTSLLGSEWAIQHLLPRVKAMMENPSYLRRMNAVQGIVYMATAMDINNAQLEALPILLEMACDTVPNVRFNVAKGLGIVGPLFNQFVYESQIIPILALLKDDPDRDVRYFASQASDSLRNVFDREL</sequence>
<dbReference type="GO" id="GO:0032991">
    <property type="term" value="C:protein-containing complex"/>
    <property type="evidence" value="ECO:0007669"/>
    <property type="project" value="UniProtKB-ARBA"/>
</dbReference>
<dbReference type="EMBL" id="JABMIG020000064">
    <property type="protein sequence ID" value="KAL3796277.1"/>
    <property type="molecule type" value="Genomic_DNA"/>
</dbReference>
<accession>A0ABD3Q843</accession>
<organism evidence="4 5">
    <name type="scientific">Cyclotella cryptica</name>
    <dbReference type="NCBI Taxonomy" id="29204"/>
    <lineage>
        <taxon>Eukaryota</taxon>
        <taxon>Sar</taxon>
        <taxon>Stramenopiles</taxon>
        <taxon>Ochrophyta</taxon>
        <taxon>Bacillariophyta</taxon>
        <taxon>Coscinodiscophyceae</taxon>
        <taxon>Thalassiosirophycidae</taxon>
        <taxon>Stephanodiscales</taxon>
        <taxon>Stephanodiscaceae</taxon>
        <taxon>Cyclotella</taxon>
    </lineage>
</organism>
<keyword evidence="5" id="KW-1185">Reference proteome</keyword>
<gene>
    <name evidence="4" type="ORF">HJC23_008597</name>
</gene>
<dbReference type="PANTHER" id="PTHR10648:SF4">
    <property type="entry name" value="PROTEIN PHOSPHATASE 2 (FORMERLY 2A), REGULATORY SUBUNIT A, BETA ISOFORM-RELATED"/>
    <property type="match status" value="1"/>
</dbReference>
<evidence type="ECO:0000256" key="2">
    <source>
        <dbReference type="PROSITE-ProRule" id="PRU00103"/>
    </source>
</evidence>
<dbReference type="InterPro" id="IPR011989">
    <property type="entry name" value="ARM-like"/>
</dbReference>
<feature type="repeat" description="HEAT" evidence="2">
    <location>
        <begin position="325"/>
        <end position="357"/>
    </location>
</feature>
<dbReference type="InterPro" id="IPR051023">
    <property type="entry name" value="PP2A_Regulatory_Subunit_A"/>
</dbReference>
<feature type="domain" description="Phosphatase 2A Regulatory Subunit A helical" evidence="3">
    <location>
        <begin position="317"/>
        <end position="513"/>
    </location>
</feature>
<dbReference type="PROSITE" id="PS50077">
    <property type="entry name" value="HEAT_REPEAT"/>
    <property type="match status" value="9"/>
</dbReference>
<evidence type="ECO:0000256" key="1">
    <source>
        <dbReference type="ARBA" id="ARBA00022737"/>
    </source>
</evidence>
<feature type="repeat" description="HEAT" evidence="2">
    <location>
        <begin position="429"/>
        <end position="467"/>
    </location>
</feature>
<reference evidence="4 5" key="1">
    <citation type="journal article" date="2020" name="G3 (Bethesda)">
        <title>Improved Reference Genome for Cyclotella cryptica CCMP332, a Model for Cell Wall Morphogenesis, Salinity Adaptation, and Lipid Production in Diatoms (Bacillariophyta).</title>
        <authorList>
            <person name="Roberts W.R."/>
            <person name="Downey K.M."/>
            <person name="Ruck E.C."/>
            <person name="Traller J.C."/>
            <person name="Alverson A.J."/>
        </authorList>
    </citation>
    <scope>NUCLEOTIDE SEQUENCE [LARGE SCALE GENOMIC DNA]</scope>
    <source>
        <strain evidence="4 5">CCMP332</strain>
    </source>
</reference>
<keyword evidence="1" id="KW-0677">Repeat</keyword>
<feature type="repeat" description="HEAT" evidence="2">
    <location>
        <begin position="468"/>
        <end position="506"/>
    </location>
</feature>
<dbReference type="AlphaFoldDB" id="A0ABD3Q843"/>
<feature type="repeat" description="HEAT" evidence="2">
    <location>
        <begin position="365"/>
        <end position="397"/>
    </location>
</feature>
<dbReference type="InterPro" id="IPR016024">
    <property type="entry name" value="ARM-type_fold"/>
</dbReference>
<dbReference type="SUPFAM" id="SSF48371">
    <property type="entry name" value="ARM repeat"/>
    <property type="match status" value="1"/>
</dbReference>
<dbReference type="Gene3D" id="1.25.10.10">
    <property type="entry name" value="Leucine-rich Repeat Variant"/>
    <property type="match status" value="1"/>
</dbReference>
<feature type="repeat" description="HEAT" evidence="2">
    <location>
        <begin position="546"/>
        <end position="584"/>
    </location>
</feature>
<feature type="repeat" description="HEAT" evidence="2">
    <location>
        <begin position="624"/>
        <end position="662"/>
    </location>
</feature>
<proteinExistence type="predicted"/>
<evidence type="ECO:0000313" key="4">
    <source>
        <dbReference type="EMBL" id="KAL3796277.1"/>
    </source>
</evidence>
<feature type="repeat" description="HEAT" evidence="2">
    <location>
        <begin position="663"/>
        <end position="697"/>
    </location>
</feature>
<feature type="repeat" description="HEAT" evidence="2">
    <location>
        <begin position="95"/>
        <end position="132"/>
    </location>
</feature>
<dbReference type="InterPro" id="IPR021133">
    <property type="entry name" value="HEAT_type_2"/>
</dbReference>
<dbReference type="GO" id="GO:0005737">
    <property type="term" value="C:cytoplasm"/>
    <property type="evidence" value="ECO:0007669"/>
    <property type="project" value="UniProtKB-ARBA"/>
</dbReference>
<dbReference type="InterPro" id="IPR055231">
    <property type="entry name" value="2AA_helical"/>
</dbReference>
<dbReference type="Pfam" id="PF22956">
    <property type="entry name" value="VPS15-like_hel"/>
    <property type="match status" value="1"/>
</dbReference>
<dbReference type="Proteomes" id="UP001516023">
    <property type="component" value="Unassembled WGS sequence"/>
</dbReference>